<accession>A0ACB9XQA5</accession>
<gene>
    <name evidence="1" type="ORF">KUCAC02_023214</name>
</gene>
<comment type="caution">
    <text evidence="1">The sequence shown here is derived from an EMBL/GenBank/DDBJ whole genome shotgun (WGS) entry which is preliminary data.</text>
</comment>
<sequence length="94" mass="10138">SSSVHVAVCQASVDVANSSTVEVVQAQFKKRKNLHQPRKCCSAAEPVHMRRWSSLFLWSVFDPSLSSFPTIHPPGADKACPSNKNAAAAFQGQA</sequence>
<feature type="non-terminal residue" evidence="1">
    <location>
        <position position="94"/>
    </location>
</feature>
<keyword evidence="2" id="KW-1185">Reference proteome</keyword>
<dbReference type="EMBL" id="CM043788">
    <property type="protein sequence ID" value="KAI4829153.1"/>
    <property type="molecule type" value="Genomic_DNA"/>
</dbReference>
<protein>
    <submittedName>
        <fullName evidence="1">Uncharacterized protein</fullName>
    </submittedName>
</protein>
<feature type="non-terminal residue" evidence="1">
    <location>
        <position position="1"/>
    </location>
</feature>
<organism evidence="1 2">
    <name type="scientific">Chaenocephalus aceratus</name>
    <name type="common">Blackfin icefish</name>
    <name type="synonym">Chaenichthys aceratus</name>
    <dbReference type="NCBI Taxonomy" id="36190"/>
    <lineage>
        <taxon>Eukaryota</taxon>
        <taxon>Metazoa</taxon>
        <taxon>Chordata</taxon>
        <taxon>Craniata</taxon>
        <taxon>Vertebrata</taxon>
        <taxon>Euteleostomi</taxon>
        <taxon>Actinopterygii</taxon>
        <taxon>Neopterygii</taxon>
        <taxon>Teleostei</taxon>
        <taxon>Neoteleostei</taxon>
        <taxon>Acanthomorphata</taxon>
        <taxon>Eupercaria</taxon>
        <taxon>Perciformes</taxon>
        <taxon>Notothenioidei</taxon>
        <taxon>Channichthyidae</taxon>
        <taxon>Chaenocephalus</taxon>
    </lineage>
</organism>
<dbReference type="Proteomes" id="UP001057452">
    <property type="component" value="Chromosome 4"/>
</dbReference>
<evidence type="ECO:0000313" key="2">
    <source>
        <dbReference type="Proteomes" id="UP001057452"/>
    </source>
</evidence>
<evidence type="ECO:0000313" key="1">
    <source>
        <dbReference type="EMBL" id="KAI4829153.1"/>
    </source>
</evidence>
<name>A0ACB9XQA5_CHAAC</name>
<reference evidence="1" key="1">
    <citation type="submission" date="2022-05" db="EMBL/GenBank/DDBJ databases">
        <title>Chromosome-level genome of Chaenocephalus aceratus.</title>
        <authorList>
            <person name="Park H."/>
        </authorList>
    </citation>
    <scope>NUCLEOTIDE SEQUENCE</scope>
    <source>
        <strain evidence="1">KU_202001</strain>
    </source>
</reference>
<proteinExistence type="predicted"/>